<dbReference type="InterPro" id="IPR011344">
    <property type="entry name" value="ssDNA-bd"/>
</dbReference>
<evidence type="ECO:0000256" key="2">
    <source>
        <dbReference type="PIRNR" id="PIRNR002070"/>
    </source>
</evidence>
<dbReference type="InterPro" id="IPR012340">
    <property type="entry name" value="NA-bd_OB-fold"/>
</dbReference>
<dbReference type="CDD" id="cd04496">
    <property type="entry name" value="SSB_OBF"/>
    <property type="match status" value="1"/>
</dbReference>
<accession>A0A1W9YYT9</accession>
<feature type="compositionally biased region" description="Basic and acidic residues" evidence="4">
    <location>
        <begin position="114"/>
        <end position="128"/>
    </location>
</feature>
<proteinExistence type="predicted"/>
<keyword evidence="1 2" id="KW-0238">DNA-binding</keyword>
<dbReference type="AlphaFoldDB" id="A0A1W9YYT9"/>
<evidence type="ECO:0000256" key="4">
    <source>
        <dbReference type="SAM" id="MobiDB-lite"/>
    </source>
</evidence>
<dbReference type="Proteomes" id="UP000192366">
    <property type="component" value="Unassembled WGS sequence"/>
</dbReference>
<comment type="caution">
    <text evidence="5">The sequence shown here is derived from an EMBL/GenBank/DDBJ whole genome shotgun (WGS) entry which is preliminary data.</text>
</comment>
<dbReference type="PIRSF" id="PIRSF002070">
    <property type="entry name" value="SSB"/>
    <property type="match status" value="1"/>
</dbReference>
<name>A0A1W9YYT9_MYCBA</name>
<dbReference type="Pfam" id="PF00436">
    <property type="entry name" value="SSB"/>
    <property type="match status" value="1"/>
</dbReference>
<evidence type="ECO:0000313" key="5">
    <source>
        <dbReference type="EMBL" id="ORA05205.1"/>
    </source>
</evidence>
<organism evidence="5 6">
    <name type="scientific">Mycolicibacterium bacteremicum</name>
    <name type="common">Mycobacterium bacteremicum</name>
    <dbReference type="NCBI Taxonomy" id="564198"/>
    <lineage>
        <taxon>Bacteria</taxon>
        <taxon>Bacillati</taxon>
        <taxon>Actinomycetota</taxon>
        <taxon>Actinomycetes</taxon>
        <taxon>Mycobacteriales</taxon>
        <taxon>Mycobacteriaceae</taxon>
        <taxon>Mycolicibacterium</taxon>
    </lineage>
</organism>
<evidence type="ECO:0000313" key="6">
    <source>
        <dbReference type="Proteomes" id="UP000192366"/>
    </source>
</evidence>
<dbReference type="NCBIfam" id="TIGR00621">
    <property type="entry name" value="ssb"/>
    <property type="match status" value="1"/>
</dbReference>
<feature type="compositionally biased region" description="Polar residues" evidence="4">
    <location>
        <begin position="137"/>
        <end position="148"/>
    </location>
</feature>
<dbReference type="GO" id="GO:0003697">
    <property type="term" value="F:single-stranded DNA binding"/>
    <property type="evidence" value="ECO:0007669"/>
    <property type="project" value="InterPro"/>
</dbReference>
<feature type="region of interest" description="Disordered" evidence="4">
    <location>
        <begin position="114"/>
        <end position="148"/>
    </location>
</feature>
<dbReference type="GO" id="GO:0006260">
    <property type="term" value="P:DNA replication"/>
    <property type="evidence" value="ECO:0007669"/>
    <property type="project" value="InterPro"/>
</dbReference>
<gene>
    <name evidence="5" type="ORF">BST17_11190</name>
</gene>
<dbReference type="RefSeq" id="WP_083057878.1">
    <property type="nucleotide sequence ID" value="NZ_JACKVM010000005.1"/>
</dbReference>
<dbReference type="STRING" id="564198.BST17_11190"/>
<reference evidence="5 6" key="1">
    <citation type="submission" date="2017-02" db="EMBL/GenBank/DDBJ databases">
        <title>The new phylogeny of genus Mycobacterium.</title>
        <authorList>
            <person name="Tortoli E."/>
            <person name="Trovato A."/>
            <person name="Cirillo D.M."/>
        </authorList>
    </citation>
    <scope>NUCLEOTIDE SEQUENCE [LARGE SCALE GENOMIC DNA]</scope>
    <source>
        <strain evidence="5 6">DSM 45578</strain>
    </source>
</reference>
<keyword evidence="6" id="KW-1185">Reference proteome</keyword>
<protein>
    <recommendedName>
        <fullName evidence="2 3">Single-stranded DNA-binding protein</fullName>
    </recommendedName>
</protein>
<sequence>MFETPFSVVGTVVTDPVARRVGEQDYVHFRVASNSRRRTPDGDWENGNTLYLSVNCWGKVAEGISSVLYKGDPVVVIGEIYTNEYDDKEGNHRSRVEVKAHAVGPDLSRCRAKLERTRRVEEPASRDDGSDDDVASVQPTEQELTLSA</sequence>
<dbReference type="EMBL" id="MVHJ01000007">
    <property type="protein sequence ID" value="ORA05205.1"/>
    <property type="molecule type" value="Genomic_DNA"/>
</dbReference>
<dbReference type="InterPro" id="IPR000424">
    <property type="entry name" value="Primosome_PriB/ssb"/>
</dbReference>
<dbReference type="OrthoDB" id="9809878at2"/>
<evidence type="ECO:0000256" key="3">
    <source>
        <dbReference type="RuleBase" id="RU000524"/>
    </source>
</evidence>
<dbReference type="PROSITE" id="PS50935">
    <property type="entry name" value="SSB"/>
    <property type="match status" value="1"/>
</dbReference>
<dbReference type="SUPFAM" id="SSF50249">
    <property type="entry name" value="Nucleic acid-binding proteins"/>
    <property type="match status" value="1"/>
</dbReference>
<dbReference type="Gene3D" id="2.40.50.140">
    <property type="entry name" value="Nucleic acid-binding proteins"/>
    <property type="match status" value="1"/>
</dbReference>
<evidence type="ECO:0000256" key="1">
    <source>
        <dbReference type="ARBA" id="ARBA00023125"/>
    </source>
</evidence>